<evidence type="ECO:0000256" key="3">
    <source>
        <dbReference type="ARBA" id="ARBA00022692"/>
    </source>
</evidence>
<comment type="subcellular location">
    <subcellularLocation>
        <location evidence="1">Cell membrane</location>
        <topology evidence="1">Multi-pass membrane protein</topology>
    </subcellularLocation>
</comment>
<dbReference type="GO" id="GO:0005886">
    <property type="term" value="C:plasma membrane"/>
    <property type="evidence" value="ECO:0007669"/>
    <property type="project" value="UniProtKB-SubCell"/>
</dbReference>
<protein>
    <submittedName>
        <fullName evidence="7">Branched-chain amino acid ABC transporter permease</fullName>
    </submittedName>
</protein>
<feature type="transmembrane region" description="Helical" evidence="6">
    <location>
        <begin position="21"/>
        <end position="40"/>
    </location>
</feature>
<evidence type="ECO:0000256" key="4">
    <source>
        <dbReference type="ARBA" id="ARBA00022989"/>
    </source>
</evidence>
<dbReference type="AlphaFoldDB" id="A0A5K7YMQ5"/>
<evidence type="ECO:0000256" key="5">
    <source>
        <dbReference type="ARBA" id="ARBA00023136"/>
    </source>
</evidence>
<evidence type="ECO:0000256" key="2">
    <source>
        <dbReference type="ARBA" id="ARBA00022475"/>
    </source>
</evidence>
<evidence type="ECO:0000256" key="1">
    <source>
        <dbReference type="ARBA" id="ARBA00004651"/>
    </source>
</evidence>
<dbReference type="GO" id="GO:0015658">
    <property type="term" value="F:branched-chain amino acid transmembrane transporter activity"/>
    <property type="evidence" value="ECO:0007669"/>
    <property type="project" value="InterPro"/>
</dbReference>
<dbReference type="OrthoDB" id="9780757at2"/>
<dbReference type="RefSeq" id="WP_155317725.1">
    <property type="nucleotide sequence ID" value="NZ_AP021874.1"/>
</dbReference>
<reference evidence="7 8" key="1">
    <citation type="submission" date="2019-11" db="EMBL/GenBank/DDBJ databases">
        <title>Comparative genomics of hydrocarbon-degrading Desulfosarcina strains.</title>
        <authorList>
            <person name="Watanabe M."/>
            <person name="Kojima H."/>
            <person name="Fukui M."/>
        </authorList>
    </citation>
    <scope>NUCLEOTIDE SEQUENCE [LARGE SCALE GENOMIC DNA]</scope>
    <source>
        <strain evidence="7 8">PL12</strain>
    </source>
</reference>
<feature type="transmembrane region" description="Helical" evidence="6">
    <location>
        <begin position="262"/>
        <end position="284"/>
    </location>
</feature>
<feature type="transmembrane region" description="Helical" evidence="6">
    <location>
        <begin position="124"/>
        <end position="145"/>
    </location>
</feature>
<keyword evidence="2" id="KW-1003">Cell membrane</keyword>
<feature type="transmembrane region" description="Helical" evidence="6">
    <location>
        <begin position="173"/>
        <end position="192"/>
    </location>
</feature>
<feature type="transmembrane region" description="Helical" evidence="6">
    <location>
        <begin position="305"/>
        <end position="324"/>
    </location>
</feature>
<name>A0A5K7YMQ5_9BACT</name>
<evidence type="ECO:0000313" key="8">
    <source>
        <dbReference type="Proteomes" id="UP000427906"/>
    </source>
</evidence>
<keyword evidence="8" id="KW-1185">Reference proteome</keyword>
<feature type="transmembrane region" description="Helical" evidence="6">
    <location>
        <begin position="46"/>
        <end position="64"/>
    </location>
</feature>
<evidence type="ECO:0000256" key="6">
    <source>
        <dbReference type="SAM" id="Phobius"/>
    </source>
</evidence>
<evidence type="ECO:0000313" key="7">
    <source>
        <dbReference type="EMBL" id="BBO69713.1"/>
    </source>
</evidence>
<dbReference type="KEGG" id="dalk:DSCA_36430"/>
<feature type="transmembrane region" description="Helical" evidence="6">
    <location>
        <begin position="71"/>
        <end position="89"/>
    </location>
</feature>
<dbReference type="Pfam" id="PF02653">
    <property type="entry name" value="BPD_transp_2"/>
    <property type="match status" value="1"/>
</dbReference>
<keyword evidence="3 6" id="KW-0812">Transmembrane</keyword>
<dbReference type="EMBL" id="AP021874">
    <property type="protein sequence ID" value="BBO69713.1"/>
    <property type="molecule type" value="Genomic_DNA"/>
</dbReference>
<dbReference type="InterPro" id="IPR001851">
    <property type="entry name" value="ABC_transp_permease"/>
</dbReference>
<dbReference type="CDD" id="cd06581">
    <property type="entry name" value="TM_PBP1_LivM_like"/>
    <property type="match status" value="1"/>
</dbReference>
<dbReference type="PANTHER" id="PTHR30482:SF5">
    <property type="entry name" value="ABC TRANSPORTER PERMEASE PROTEIN"/>
    <property type="match status" value="1"/>
</dbReference>
<feature type="transmembrane region" description="Helical" evidence="6">
    <location>
        <begin position="95"/>
        <end position="117"/>
    </location>
</feature>
<accession>A0A5K7YMQ5</accession>
<dbReference type="InterPro" id="IPR043428">
    <property type="entry name" value="LivM-like"/>
</dbReference>
<gene>
    <name evidence="7" type="primary">livM_2</name>
    <name evidence="7" type="ORF">DSCA_36430</name>
</gene>
<keyword evidence="5 6" id="KW-0472">Membrane</keyword>
<sequence length="347" mass="38755">MRIGNFKETYASDEAVFQTPTVRFWICVLFLALLIFPFLANDYQLYMANLVGVAIVGAVSLNILTGFAGQISLGHAAFIGIGAYTAAIIATRLDWPFLLCLPMSGLSAAFFGIIVGGPSMRMKGLYLCIATLAAQVIFEFTFVHWESMTGGIRGLNLPPPKVFGISVDNEFKFYFITLAVVMIIVTVARNMFRNRVGRAFIAIRDRDISAEIMGINLFQYKMYAFGVSSFFAGIAGCLWVNFMRTVTPEHFPLMESVRYLAMIIVGGLGSILGAIYGAIFMTLVPEILKNTLGLIAHQFPTAMSYLFPMQEVVFGLLIVMFLVFEPHGLAEIWRRVKDYFRLWPFQH</sequence>
<keyword evidence="4 6" id="KW-1133">Transmembrane helix</keyword>
<dbReference type="PANTHER" id="PTHR30482">
    <property type="entry name" value="HIGH-AFFINITY BRANCHED-CHAIN AMINO ACID TRANSPORT SYSTEM PERMEASE"/>
    <property type="match status" value="1"/>
</dbReference>
<proteinExistence type="predicted"/>
<feature type="transmembrane region" description="Helical" evidence="6">
    <location>
        <begin position="222"/>
        <end position="242"/>
    </location>
</feature>
<dbReference type="Proteomes" id="UP000427906">
    <property type="component" value="Chromosome"/>
</dbReference>
<organism evidence="7 8">
    <name type="scientific">Desulfosarcina alkanivorans</name>
    <dbReference type="NCBI Taxonomy" id="571177"/>
    <lineage>
        <taxon>Bacteria</taxon>
        <taxon>Pseudomonadati</taxon>
        <taxon>Thermodesulfobacteriota</taxon>
        <taxon>Desulfobacteria</taxon>
        <taxon>Desulfobacterales</taxon>
        <taxon>Desulfosarcinaceae</taxon>
        <taxon>Desulfosarcina</taxon>
    </lineage>
</organism>